<dbReference type="InterPro" id="IPR052518">
    <property type="entry name" value="CHR_Transporter"/>
</dbReference>
<dbReference type="AlphaFoldDB" id="A0AAE6IVI8"/>
<comment type="subcellular location">
    <subcellularLocation>
        <location evidence="1">Cell membrane</location>
        <topology evidence="1">Multi-pass membrane protein</topology>
    </subcellularLocation>
</comment>
<evidence type="ECO:0000256" key="5">
    <source>
        <dbReference type="ARBA" id="ARBA00022989"/>
    </source>
</evidence>
<evidence type="ECO:0000256" key="6">
    <source>
        <dbReference type="ARBA" id="ARBA00023136"/>
    </source>
</evidence>
<dbReference type="GO" id="GO:0005886">
    <property type="term" value="C:plasma membrane"/>
    <property type="evidence" value="ECO:0007669"/>
    <property type="project" value="UniProtKB-SubCell"/>
</dbReference>
<dbReference type="InterPro" id="IPR003370">
    <property type="entry name" value="Chromate_transpt"/>
</dbReference>
<feature type="transmembrane region" description="Helical" evidence="7">
    <location>
        <begin position="54"/>
        <end position="73"/>
    </location>
</feature>
<proteinExistence type="inferred from homology"/>
<evidence type="ECO:0000256" key="7">
    <source>
        <dbReference type="SAM" id="Phobius"/>
    </source>
</evidence>
<dbReference type="GO" id="GO:0015109">
    <property type="term" value="F:chromate transmembrane transporter activity"/>
    <property type="evidence" value="ECO:0007669"/>
    <property type="project" value="InterPro"/>
</dbReference>
<feature type="transmembrane region" description="Helical" evidence="7">
    <location>
        <begin position="12"/>
        <end position="34"/>
    </location>
</feature>
<protein>
    <submittedName>
        <fullName evidence="8">Chromate transporter</fullName>
    </submittedName>
</protein>
<keyword evidence="4 7" id="KW-0812">Transmembrane</keyword>
<dbReference type="PANTHER" id="PTHR43663">
    <property type="entry name" value="CHROMATE TRANSPORT PROTEIN-RELATED"/>
    <property type="match status" value="1"/>
</dbReference>
<gene>
    <name evidence="8" type="ORF">FUT82_13920</name>
</gene>
<dbReference type="EMBL" id="CP042817">
    <property type="protein sequence ID" value="QEJ98976.1"/>
    <property type="molecule type" value="Genomic_DNA"/>
</dbReference>
<keyword evidence="6 7" id="KW-0472">Membrane</keyword>
<evidence type="ECO:0000256" key="2">
    <source>
        <dbReference type="ARBA" id="ARBA00005262"/>
    </source>
</evidence>
<reference evidence="8 9" key="1">
    <citation type="submission" date="2019-08" db="EMBL/GenBank/DDBJ databases">
        <authorList>
            <person name="Kuhnert P."/>
        </authorList>
    </citation>
    <scope>NUCLEOTIDE SEQUENCE [LARGE SCALE GENOMIC DNA]</scope>
    <source>
        <strain evidence="8 9">B36.5</strain>
    </source>
</reference>
<accession>A0AAE6IVI8</accession>
<evidence type="ECO:0000256" key="3">
    <source>
        <dbReference type="ARBA" id="ARBA00022475"/>
    </source>
</evidence>
<sequence>MTIKEKLKILHSLFWAFFKIGSVTFGGGIAMLPILKRDLVDDKKWLTEEEIIDYFAIGQCTPGIIAVNVATFSGYKRLGLLGAIIATVGIITPSIIVITIIAAFISNFQDIVWVQKAFKGINVAVAMLLIRAVYDFGRKTVFDIATFAIAAAAFIAMAMFNVSGIIIVLCSGLLGYVFQYFKVKAEGGEK</sequence>
<keyword evidence="3" id="KW-1003">Cell membrane</keyword>
<organism evidence="8 9">
    <name type="scientific">Treponema phagedenis</name>
    <dbReference type="NCBI Taxonomy" id="162"/>
    <lineage>
        <taxon>Bacteria</taxon>
        <taxon>Pseudomonadati</taxon>
        <taxon>Spirochaetota</taxon>
        <taxon>Spirochaetia</taxon>
        <taxon>Spirochaetales</taxon>
        <taxon>Treponemataceae</taxon>
        <taxon>Treponema</taxon>
    </lineage>
</organism>
<dbReference type="RefSeq" id="WP_148879184.1">
    <property type="nucleotide sequence ID" value="NZ_CP042813.1"/>
</dbReference>
<evidence type="ECO:0000313" key="8">
    <source>
        <dbReference type="EMBL" id="QEJ98976.1"/>
    </source>
</evidence>
<comment type="similarity">
    <text evidence="2">Belongs to the chromate ion transporter (CHR) (TC 2.A.51) family.</text>
</comment>
<name>A0AAE6IVI8_TREPH</name>
<dbReference type="Pfam" id="PF02417">
    <property type="entry name" value="Chromate_transp"/>
    <property type="match status" value="1"/>
</dbReference>
<evidence type="ECO:0000256" key="1">
    <source>
        <dbReference type="ARBA" id="ARBA00004651"/>
    </source>
</evidence>
<dbReference type="Proteomes" id="UP000323594">
    <property type="component" value="Chromosome"/>
</dbReference>
<keyword evidence="5 7" id="KW-1133">Transmembrane helix</keyword>
<feature type="transmembrane region" description="Helical" evidence="7">
    <location>
        <begin position="80"/>
        <end position="105"/>
    </location>
</feature>
<feature type="transmembrane region" description="Helical" evidence="7">
    <location>
        <begin position="117"/>
        <end position="134"/>
    </location>
</feature>
<evidence type="ECO:0000313" key="9">
    <source>
        <dbReference type="Proteomes" id="UP000323594"/>
    </source>
</evidence>
<feature type="transmembrane region" description="Helical" evidence="7">
    <location>
        <begin position="141"/>
        <end position="159"/>
    </location>
</feature>
<evidence type="ECO:0000256" key="4">
    <source>
        <dbReference type="ARBA" id="ARBA00022692"/>
    </source>
</evidence>
<dbReference type="PANTHER" id="PTHR43663:SF1">
    <property type="entry name" value="CHROMATE TRANSPORTER"/>
    <property type="match status" value="1"/>
</dbReference>